<keyword evidence="3" id="KW-1185">Reference proteome</keyword>
<dbReference type="Proteomes" id="UP001066276">
    <property type="component" value="Chromosome 6"/>
</dbReference>
<dbReference type="AlphaFoldDB" id="A0AAV7QCY2"/>
<evidence type="ECO:0000313" key="2">
    <source>
        <dbReference type="EMBL" id="KAJ1137117.1"/>
    </source>
</evidence>
<reference evidence="2" key="1">
    <citation type="journal article" date="2022" name="bioRxiv">
        <title>Sequencing and chromosome-scale assembly of the giantPleurodeles waltlgenome.</title>
        <authorList>
            <person name="Brown T."/>
            <person name="Elewa A."/>
            <person name="Iarovenko S."/>
            <person name="Subramanian E."/>
            <person name="Araus A.J."/>
            <person name="Petzold A."/>
            <person name="Susuki M."/>
            <person name="Suzuki K.-i.T."/>
            <person name="Hayashi T."/>
            <person name="Toyoda A."/>
            <person name="Oliveira C."/>
            <person name="Osipova E."/>
            <person name="Leigh N.D."/>
            <person name="Simon A."/>
            <person name="Yun M.H."/>
        </authorList>
    </citation>
    <scope>NUCLEOTIDE SEQUENCE</scope>
    <source>
        <strain evidence="2">20211129_DDA</strain>
        <tissue evidence="2">Liver</tissue>
    </source>
</reference>
<dbReference type="EMBL" id="JANPWB010000010">
    <property type="protein sequence ID" value="KAJ1137117.1"/>
    <property type="molecule type" value="Genomic_DNA"/>
</dbReference>
<name>A0AAV7QCY2_PLEWA</name>
<gene>
    <name evidence="2" type="ORF">NDU88_003530</name>
</gene>
<organism evidence="2 3">
    <name type="scientific">Pleurodeles waltl</name>
    <name type="common">Iberian ribbed newt</name>
    <dbReference type="NCBI Taxonomy" id="8319"/>
    <lineage>
        <taxon>Eukaryota</taxon>
        <taxon>Metazoa</taxon>
        <taxon>Chordata</taxon>
        <taxon>Craniata</taxon>
        <taxon>Vertebrata</taxon>
        <taxon>Euteleostomi</taxon>
        <taxon>Amphibia</taxon>
        <taxon>Batrachia</taxon>
        <taxon>Caudata</taxon>
        <taxon>Salamandroidea</taxon>
        <taxon>Salamandridae</taxon>
        <taxon>Pleurodelinae</taxon>
        <taxon>Pleurodeles</taxon>
    </lineage>
</organism>
<feature type="compositionally biased region" description="Polar residues" evidence="1">
    <location>
        <begin position="8"/>
        <end position="26"/>
    </location>
</feature>
<evidence type="ECO:0000256" key="1">
    <source>
        <dbReference type="SAM" id="MobiDB-lite"/>
    </source>
</evidence>
<proteinExistence type="predicted"/>
<accession>A0AAV7QCY2</accession>
<protein>
    <submittedName>
        <fullName evidence="2">Uncharacterized protein</fullName>
    </submittedName>
</protein>
<sequence length="83" mass="9260">MDTGLKNAATSSIPPGFKSQHQLSGENAQNIPADTCTLLQLFVLLEEGSSRKPPWRQQTLAKPDWMDILKLKNVLILSGDWRL</sequence>
<feature type="region of interest" description="Disordered" evidence="1">
    <location>
        <begin position="1"/>
        <end position="26"/>
    </location>
</feature>
<evidence type="ECO:0000313" key="3">
    <source>
        <dbReference type="Proteomes" id="UP001066276"/>
    </source>
</evidence>
<comment type="caution">
    <text evidence="2">The sequence shown here is derived from an EMBL/GenBank/DDBJ whole genome shotgun (WGS) entry which is preliminary data.</text>
</comment>